<organism evidence="1 2">
    <name type="scientific">Argiope bruennichi</name>
    <name type="common">Wasp spider</name>
    <name type="synonym">Aranea bruennichi</name>
    <dbReference type="NCBI Taxonomy" id="94029"/>
    <lineage>
        <taxon>Eukaryota</taxon>
        <taxon>Metazoa</taxon>
        <taxon>Ecdysozoa</taxon>
        <taxon>Arthropoda</taxon>
        <taxon>Chelicerata</taxon>
        <taxon>Arachnida</taxon>
        <taxon>Araneae</taxon>
        <taxon>Araneomorphae</taxon>
        <taxon>Entelegynae</taxon>
        <taxon>Araneoidea</taxon>
        <taxon>Araneidae</taxon>
        <taxon>Argiope</taxon>
    </lineage>
</organism>
<name>A0A8T0EE91_ARGBR</name>
<dbReference type="AlphaFoldDB" id="A0A8T0EE91"/>
<keyword evidence="2" id="KW-1185">Reference proteome</keyword>
<comment type="caution">
    <text evidence="1">The sequence shown here is derived from an EMBL/GenBank/DDBJ whole genome shotgun (WGS) entry which is preliminary data.</text>
</comment>
<gene>
    <name evidence="1" type="ORF">HNY73_017851</name>
</gene>
<evidence type="ECO:0000313" key="1">
    <source>
        <dbReference type="EMBL" id="KAF8770305.1"/>
    </source>
</evidence>
<dbReference type="InterPro" id="IPR052709">
    <property type="entry name" value="Transposase-MT_Hybrid"/>
</dbReference>
<dbReference type="PANTHER" id="PTHR46060:SF1">
    <property type="entry name" value="MARINER MOS1 TRANSPOSASE-LIKE PROTEIN"/>
    <property type="match status" value="1"/>
</dbReference>
<dbReference type="PANTHER" id="PTHR46060">
    <property type="entry name" value="MARINER MOS1 TRANSPOSASE-LIKE PROTEIN"/>
    <property type="match status" value="1"/>
</dbReference>
<protein>
    <submittedName>
        <fullName evidence="1">Protein GVQW3 like protein</fullName>
    </submittedName>
</protein>
<evidence type="ECO:0000313" key="2">
    <source>
        <dbReference type="Proteomes" id="UP000807504"/>
    </source>
</evidence>
<proteinExistence type="predicted"/>
<reference evidence="1" key="1">
    <citation type="journal article" date="2020" name="bioRxiv">
        <title>Chromosome-level reference genome of the European wasp spider Argiope bruennichi: a resource for studies on range expansion and evolutionary adaptation.</title>
        <authorList>
            <person name="Sheffer M.M."/>
            <person name="Hoppe A."/>
            <person name="Krehenwinkel H."/>
            <person name="Uhl G."/>
            <person name="Kuss A.W."/>
            <person name="Jensen L."/>
            <person name="Jensen C."/>
            <person name="Gillespie R.G."/>
            <person name="Hoff K.J."/>
            <person name="Prost S."/>
        </authorList>
    </citation>
    <scope>NUCLEOTIDE SEQUENCE</scope>
</reference>
<dbReference type="Proteomes" id="UP000807504">
    <property type="component" value="Unassembled WGS sequence"/>
</dbReference>
<sequence length="105" mass="12128">MVTVYGEDCVSDKLVRKWSVRFRESLVDDPRPGQANTVTTADLIDKVDDLVRSDRRVTLRILAVKVDVSVGKVWTIVQDRLHYRKVRRIGFRNSRPTSTRNSVWG</sequence>
<accession>A0A8T0EE91</accession>
<reference evidence="1" key="2">
    <citation type="submission" date="2020-06" db="EMBL/GenBank/DDBJ databases">
        <authorList>
            <person name="Sheffer M."/>
        </authorList>
    </citation>
    <scope>NUCLEOTIDE SEQUENCE</scope>
</reference>
<dbReference type="EMBL" id="JABXBU010002228">
    <property type="protein sequence ID" value="KAF8770305.1"/>
    <property type="molecule type" value="Genomic_DNA"/>
</dbReference>